<organism evidence="1 2">
    <name type="scientific">Salinimonas profundi</name>
    <dbReference type="NCBI Taxonomy" id="2729140"/>
    <lineage>
        <taxon>Bacteria</taxon>
        <taxon>Pseudomonadati</taxon>
        <taxon>Pseudomonadota</taxon>
        <taxon>Gammaproteobacteria</taxon>
        <taxon>Alteromonadales</taxon>
        <taxon>Alteromonadaceae</taxon>
        <taxon>Alteromonas/Salinimonas group</taxon>
        <taxon>Salinimonas</taxon>
    </lineage>
</organism>
<protein>
    <submittedName>
        <fullName evidence="1">DUF3301 domain-containing protein</fullName>
    </submittedName>
</protein>
<evidence type="ECO:0000313" key="2">
    <source>
        <dbReference type="Proteomes" id="UP000624419"/>
    </source>
</evidence>
<comment type="caution">
    <text evidence="1">The sequence shown here is derived from an EMBL/GenBank/DDBJ whole genome shotgun (WGS) entry which is preliminary data.</text>
</comment>
<accession>A0ABR8LJB6</accession>
<evidence type="ECO:0000313" key="1">
    <source>
        <dbReference type="EMBL" id="MBD3585405.1"/>
    </source>
</evidence>
<dbReference type="Pfam" id="PF11743">
    <property type="entry name" value="DUF3301"/>
    <property type="match status" value="1"/>
</dbReference>
<dbReference type="EMBL" id="JABBXD010000002">
    <property type="protein sequence ID" value="MBD3585405.1"/>
    <property type="molecule type" value="Genomic_DNA"/>
</dbReference>
<gene>
    <name evidence="1" type="ORF">HHX48_06650</name>
</gene>
<dbReference type="RefSeq" id="WP_191023414.1">
    <property type="nucleotide sequence ID" value="NZ_JABBXD010000002.1"/>
</dbReference>
<sequence>MTLGELVLFFLLILTGLQFWRIRSISEQAYQQIGRYCETHHLQLLSVARQRTRLSFKYGKIDWLSSFVFEFSGNGEDRYTGHVDMIGKRVIRTHLPPYKV</sequence>
<reference evidence="1 2" key="1">
    <citation type="submission" date="2020-04" db="EMBL/GenBank/DDBJ databases">
        <title>Salinimonas sp. HHU 13199.</title>
        <authorList>
            <person name="Cui X."/>
            <person name="Zhang D."/>
        </authorList>
    </citation>
    <scope>NUCLEOTIDE SEQUENCE [LARGE SCALE GENOMIC DNA]</scope>
    <source>
        <strain evidence="1 2">HHU 13199</strain>
    </source>
</reference>
<dbReference type="InterPro" id="IPR021732">
    <property type="entry name" value="DUF3301"/>
</dbReference>
<proteinExistence type="predicted"/>
<keyword evidence="2" id="KW-1185">Reference proteome</keyword>
<dbReference type="Proteomes" id="UP000624419">
    <property type="component" value="Unassembled WGS sequence"/>
</dbReference>
<name>A0ABR8LJB6_9ALTE</name>